<dbReference type="RefSeq" id="WP_092793640.1">
    <property type="nucleotide sequence ID" value="NZ_FOPC01000014.1"/>
</dbReference>
<dbReference type="AlphaFoldDB" id="A0A1I2WRY3"/>
<protein>
    <submittedName>
        <fullName evidence="1">Lycopene beta-cyclase</fullName>
    </submittedName>
</protein>
<dbReference type="EMBL" id="FOPC01000014">
    <property type="protein sequence ID" value="SFH04128.1"/>
    <property type="molecule type" value="Genomic_DNA"/>
</dbReference>
<sequence>MKEYDFIFAGAGCASLSLVYYLLESPLKDSKILLIDPEINQVPSKTWCYWAESPLKIHPSNAIRFWESLKLSSPKQQHQYSFSKLKYFHLESTDFYDAIWKKIKSNSNIDTLASKVISLEDNHSHGIVHCSGDVTFNGKTIFDSRITDQDYHSPGMLKQLFAGWVVKTEDSLFDSKAMTLMEWSQEISADFEFFYILPFSDKSALIEYTTYSTNLISKKSLERKIQEYLEQKFPDSEFSISFQESGMIPMTTKSREFSSSKTIHPIGTRAGWTKASTGYTFHKIQLETQRIATELVQGKSISTYKSSKRFKFYDNILLNIAHKWPNELSNLFNDLFKKTPMDQLFRFLNEETSIWEELSILSRLRFAIFIKSLISYEKR</sequence>
<evidence type="ECO:0000313" key="1">
    <source>
        <dbReference type="EMBL" id="SFH04128.1"/>
    </source>
</evidence>
<evidence type="ECO:0000313" key="2">
    <source>
        <dbReference type="Proteomes" id="UP000199642"/>
    </source>
</evidence>
<reference evidence="2" key="1">
    <citation type="submission" date="2016-10" db="EMBL/GenBank/DDBJ databases">
        <authorList>
            <person name="Varghese N."/>
            <person name="Submissions S."/>
        </authorList>
    </citation>
    <scope>NUCLEOTIDE SEQUENCE [LARGE SCALE GENOMIC DNA]</scope>
    <source>
        <strain evidence="2">DSM 19315</strain>
    </source>
</reference>
<name>A0A1I2WRY3_9BACT</name>
<accession>A0A1I2WRY3</accession>
<dbReference type="STRING" id="435880.SAMN04487988_11424"/>
<dbReference type="Proteomes" id="UP000199642">
    <property type="component" value="Unassembled WGS sequence"/>
</dbReference>
<keyword evidence="2" id="KW-1185">Reference proteome</keyword>
<dbReference type="OrthoDB" id="24355at2"/>
<organism evidence="1 2">
    <name type="scientific">Algoriphagus hitonicola</name>
    <dbReference type="NCBI Taxonomy" id="435880"/>
    <lineage>
        <taxon>Bacteria</taxon>
        <taxon>Pseudomonadati</taxon>
        <taxon>Bacteroidota</taxon>
        <taxon>Cytophagia</taxon>
        <taxon>Cytophagales</taxon>
        <taxon>Cyclobacteriaceae</taxon>
        <taxon>Algoriphagus</taxon>
    </lineage>
</organism>
<gene>
    <name evidence="1" type="ORF">SAMN04487988_11424</name>
</gene>
<proteinExistence type="predicted"/>
<dbReference type="Pfam" id="PF05834">
    <property type="entry name" value="Lycopene_cycl"/>
    <property type="match status" value="1"/>
</dbReference>